<name>A0ABV4I3H6_9ACTN</name>
<sequence length="52" mass="5420">MTTDHRELGRVPADGGRLDPRLQATSSGTAHGALTSRVGTADEDRERGGEGT</sequence>
<dbReference type="EMBL" id="JBGGTQ010000002">
    <property type="protein sequence ID" value="MEZ0491757.1"/>
    <property type="molecule type" value="Genomic_DNA"/>
</dbReference>
<feature type="region of interest" description="Disordered" evidence="1">
    <location>
        <begin position="1"/>
        <end position="52"/>
    </location>
</feature>
<organism evidence="2 3">
    <name type="scientific">Kineococcus mangrovi</name>
    <dbReference type="NCBI Taxonomy" id="1660183"/>
    <lineage>
        <taxon>Bacteria</taxon>
        <taxon>Bacillati</taxon>
        <taxon>Actinomycetota</taxon>
        <taxon>Actinomycetes</taxon>
        <taxon>Kineosporiales</taxon>
        <taxon>Kineosporiaceae</taxon>
        <taxon>Kineococcus</taxon>
    </lineage>
</organism>
<comment type="caution">
    <text evidence="2">The sequence shown here is derived from an EMBL/GenBank/DDBJ whole genome shotgun (WGS) entry which is preliminary data.</text>
</comment>
<dbReference type="RefSeq" id="WP_370717785.1">
    <property type="nucleotide sequence ID" value="NZ_JBGGTQ010000002.1"/>
</dbReference>
<reference evidence="2 3" key="1">
    <citation type="submission" date="2024-07" db="EMBL/GenBank/DDBJ databases">
        <authorList>
            <person name="Thanompreechachai J."/>
            <person name="Duangmal K."/>
        </authorList>
    </citation>
    <scope>NUCLEOTIDE SEQUENCE [LARGE SCALE GENOMIC DNA]</scope>
    <source>
        <strain evidence="2 3">TBRC 1896</strain>
    </source>
</reference>
<evidence type="ECO:0000256" key="1">
    <source>
        <dbReference type="SAM" id="MobiDB-lite"/>
    </source>
</evidence>
<protein>
    <submittedName>
        <fullName evidence="2">Uncharacterized protein</fullName>
    </submittedName>
</protein>
<feature type="compositionally biased region" description="Basic and acidic residues" evidence="1">
    <location>
        <begin position="40"/>
        <end position="52"/>
    </location>
</feature>
<evidence type="ECO:0000313" key="3">
    <source>
        <dbReference type="Proteomes" id="UP001566476"/>
    </source>
</evidence>
<gene>
    <name evidence="2" type="ORF">AB2L28_05845</name>
</gene>
<keyword evidence="3" id="KW-1185">Reference proteome</keyword>
<evidence type="ECO:0000313" key="2">
    <source>
        <dbReference type="EMBL" id="MEZ0491757.1"/>
    </source>
</evidence>
<dbReference type="Proteomes" id="UP001566476">
    <property type="component" value="Unassembled WGS sequence"/>
</dbReference>
<proteinExistence type="predicted"/>
<accession>A0ABV4I3H6</accession>